<reference evidence="2 3" key="1">
    <citation type="submission" date="2016-03" db="EMBL/GenBank/DDBJ databases">
        <authorList>
            <person name="Ploux O."/>
        </authorList>
    </citation>
    <scope>NUCLEOTIDE SEQUENCE [LARGE SCALE GENOMIC DNA]</scope>
    <source>
        <strain evidence="2 3">UAMH 11012</strain>
    </source>
</reference>
<accession>A0A1L7XIJ7</accession>
<dbReference type="AlphaFoldDB" id="A0A1L7XIJ7"/>
<organism evidence="2 3">
    <name type="scientific">Phialocephala subalpina</name>
    <dbReference type="NCBI Taxonomy" id="576137"/>
    <lineage>
        <taxon>Eukaryota</taxon>
        <taxon>Fungi</taxon>
        <taxon>Dikarya</taxon>
        <taxon>Ascomycota</taxon>
        <taxon>Pezizomycotina</taxon>
        <taxon>Leotiomycetes</taxon>
        <taxon>Helotiales</taxon>
        <taxon>Mollisiaceae</taxon>
        <taxon>Phialocephala</taxon>
        <taxon>Phialocephala fortinii species complex</taxon>
    </lineage>
</organism>
<gene>
    <name evidence="2" type="ORF">PAC_14752</name>
</gene>
<keyword evidence="3" id="KW-1185">Reference proteome</keyword>
<dbReference type="EMBL" id="FJOG01000028">
    <property type="protein sequence ID" value="CZR64853.1"/>
    <property type="molecule type" value="Genomic_DNA"/>
</dbReference>
<dbReference type="Proteomes" id="UP000184330">
    <property type="component" value="Unassembled WGS sequence"/>
</dbReference>
<keyword evidence="1" id="KW-0175">Coiled coil</keyword>
<evidence type="ECO:0000313" key="2">
    <source>
        <dbReference type="EMBL" id="CZR64853.1"/>
    </source>
</evidence>
<evidence type="ECO:0000256" key="1">
    <source>
        <dbReference type="SAM" id="Coils"/>
    </source>
</evidence>
<proteinExistence type="predicted"/>
<sequence length="307" mass="33989">MHALTTRHTPKRQANRVPVPSVVIQGRIAMMCQPHPGNTKFGTNLPSRQPGGSKHAAHYQHPTYAIGNRRNLKRDNGSYLGYDDCQVDEPGYNHYSSLSSRRDERGDLGGFQYPAFTYGSAGGHGDFGNSEDRNVGGSENYDVGDSRLAASAYYPASDPNSPGYNVGAMEDYGSGENVGPEDYCNAQFEPQYYEPESEMRSEAEVMQEEDPTINFLPASLMIDILQESTGISGADLEICPSIGPVTEENSMKVTDFMSAVEQETGGTAFEDLFLVNRDQISELADYQRGLEEEVLRLREELSWLREQ</sequence>
<name>A0A1L7XIJ7_9HELO</name>
<evidence type="ECO:0000313" key="3">
    <source>
        <dbReference type="Proteomes" id="UP000184330"/>
    </source>
</evidence>
<feature type="coiled-coil region" evidence="1">
    <location>
        <begin position="280"/>
        <end position="307"/>
    </location>
</feature>
<dbReference type="OrthoDB" id="10626536at2759"/>
<protein>
    <submittedName>
        <fullName evidence="2">Uncharacterized protein</fullName>
    </submittedName>
</protein>